<organism evidence="1 2">
    <name type="scientific">Puccinia striiformis f. sp. tritici PST-78</name>
    <dbReference type="NCBI Taxonomy" id="1165861"/>
    <lineage>
        <taxon>Eukaryota</taxon>
        <taxon>Fungi</taxon>
        <taxon>Dikarya</taxon>
        <taxon>Basidiomycota</taxon>
        <taxon>Pucciniomycotina</taxon>
        <taxon>Pucciniomycetes</taxon>
        <taxon>Pucciniales</taxon>
        <taxon>Pucciniaceae</taxon>
        <taxon>Puccinia</taxon>
    </lineage>
</organism>
<reference evidence="2" key="1">
    <citation type="submission" date="2014-03" db="EMBL/GenBank/DDBJ databases">
        <title>The Genome Sequence of Puccinia striiformis f. sp. tritici PST-78.</title>
        <authorList>
            <consortium name="The Broad Institute Genome Sequencing Platform"/>
            <person name="Cuomo C."/>
            <person name="Hulbert S."/>
            <person name="Chen X."/>
            <person name="Walker B."/>
            <person name="Young S.K."/>
            <person name="Zeng Q."/>
            <person name="Gargeya S."/>
            <person name="Fitzgerald M."/>
            <person name="Haas B."/>
            <person name="Abouelleil A."/>
            <person name="Alvarado L."/>
            <person name="Arachchi H.M."/>
            <person name="Berlin A.M."/>
            <person name="Chapman S.B."/>
            <person name="Goldberg J."/>
            <person name="Griggs A."/>
            <person name="Gujja S."/>
            <person name="Hansen M."/>
            <person name="Howarth C."/>
            <person name="Imamovic A."/>
            <person name="Larimer J."/>
            <person name="McCowan C."/>
            <person name="Montmayeur A."/>
            <person name="Murphy C."/>
            <person name="Neiman D."/>
            <person name="Pearson M."/>
            <person name="Priest M."/>
            <person name="Roberts A."/>
            <person name="Saif S."/>
            <person name="Shea T."/>
            <person name="Sisk P."/>
            <person name="Sykes S."/>
            <person name="Wortman J."/>
            <person name="Nusbaum C."/>
            <person name="Birren B."/>
        </authorList>
    </citation>
    <scope>NUCLEOTIDE SEQUENCE [LARGE SCALE GENOMIC DNA]</scope>
    <source>
        <strain evidence="2">race PST-78</strain>
    </source>
</reference>
<proteinExistence type="predicted"/>
<dbReference type="AlphaFoldDB" id="A0A0L0VWQ3"/>
<sequence length="88" mass="10026">MQIIVKTCVILHNMIIDSKRDVNEEFTYDGPHIAVQPNPERDASFSDFIQNAVQLRNSEVHYQLRDDLVKHLWALKGTGGTETDEDTG</sequence>
<evidence type="ECO:0000313" key="1">
    <source>
        <dbReference type="EMBL" id="KNF03698.1"/>
    </source>
</evidence>
<keyword evidence="2" id="KW-1185">Reference proteome</keyword>
<comment type="caution">
    <text evidence="1">The sequence shown here is derived from an EMBL/GenBank/DDBJ whole genome shotgun (WGS) entry which is preliminary data.</text>
</comment>
<evidence type="ECO:0000313" key="2">
    <source>
        <dbReference type="Proteomes" id="UP000054564"/>
    </source>
</evidence>
<gene>
    <name evidence="1" type="ORF">PSTG_03219</name>
</gene>
<protein>
    <submittedName>
        <fullName evidence="1">Uncharacterized protein</fullName>
    </submittedName>
</protein>
<dbReference type="Proteomes" id="UP000054564">
    <property type="component" value="Unassembled WGS sequence"/>
</dbReference>
<dbReference type="OrthoDB" id="2290122at2759"/>
<dbReference type="EMBL" id="AJIL01000016">
    <property type="protein sequence ID" value="KNF03698.1"/>
    <property type="molecule type" value="Genomic_DNA"/>
</dbReference>
<name>A0A0L0VWQ3_9BASI</name>
<accession>A0A0L0VWQ3</accession>